<proteinExistence type="predicted"/>
<organism evidence="2 3">
    <name type="scientific">Streptomyces muensis</name>
    <dbReference type="NCBI Taxonomy" id="1077944"/>
    <lineage>
        <taxon>Bacteria</taxon>
        <taxon>Bacillati</taxon>
        <taxon>Actinomycetota</taxon>
        <taxon>Actinomycetes</taxon>
        <taxon>Kitasatosporales</taxon>
        <taxon>Streptomycetaceae</taxon>
        <taxon>Streptomyces</taxon>
    </lineage>
</organism>
<sequence length="609" mass="65379">MQDTRLRAGSNALLWLTPECPLDLGQARRVVELLVHRHEALRTLIVRGPDGLPEQRTDAPMPDGLHVLDEAADGRRSLELAIAETEFDLAHEGPLRVGALRAGESVTELLFVISHCVFDGHSIPLLQAEFALAVREVALGAEPAAPRPRHQPLDSAFAEQSGPLAQHRAASAAHWARAVREIPNRMFVPAQDDLMHHYGATYRTDRLAPLLALAARRHRTTPAVVHAATVHALLAALSAAPHSVVRNHFAGRTDAEAETIGCFHCILPVVVETSDRPDFGALIERVAMQTLRAQSRYRIGYLALRQLISAEERRRGVAIADGTIVNFSFDEGFASLQHSSEEELLAAADGVGELELLMGRNETMPDHRGLDSYLMTRITDGVTVTSATFNGAVFTAPQMRALLIGPEQLLAAHLQGDLDWDGICRIAQSGDPYAPAPPAVTVVGVDRVLLERVDEALASHPAVRASSTTVTPGTDGTVGLECRVIPEPGTGEPFTDAELREHLLCQVRAGAVTAAPQRFVIEGQAKEGAGRTGPAEPSVLALVAAVLEVNGMATVDEGESYAESGGPLGAVPAIIDHLAEQGYTGLGPHDFTLPMSLRSLGRRLHRHQE</sequence>
<accession>A0A9X1TRS4</accession>
<dbReference type="GO" id="GO:0003824">
    <property type="term" value="F:catalytic activity"/>
    <property type="evidence" value="ECO:0007669"/>
    <property type="project" value="InterPro"/>
</dbReference>
<dbReference type="PANTHER" id="PTHR45527">
    <property type="entry name" value="NONRIBOSOMAL PEPTIDE SYNTHETASE"/>
    <property type="match status" value="1"/>
</dbReference>
<dbReference type="GO" id="GO:0044550">
    <property type="term" value="P:secondary metabolite biosynthetic process"/>
    <property type="evidence" value="ECO:0007669"/>
    <property type="project" value="TreeGrafter"/>
</dbReference>
<feature type="domain" description="Condensation" evidence="1">
    <location>
        <begin position="22"/>
        <end position="312"/>
    </location>
</feature>
<comment type="caution">
    <text evidence="2">The sequence shown here is derived from an EMBL/GenBank/DDBJ whole genome shotgun (WGS) entry which is preliminary data.</text>
</comment>
<dbReference type="SUPFAM" id="SSF52777">
    <property type="entry name" value="CoA-dependent acyltransferases"/>
    <property type="match status" value="2"/>
</dbReference>
<dbReference type="Gene3D" id="3.30.559.10">
    <property type="entry name" value="Chloramphenicol acetyltransferase-like domain"/>
    <property type="match status" value="1"/>
</dbReference>
<dbReference type="GO" id="GO:0008610">
    <property type="term" value="P:lipid biosynthetic process"/>
    <property type="evidence" value="ECO:0007669"/>
    <property type="project" value="UniProtKB-ARBA"/>
</dbReference>
<gene>
    <name evidence="2" type="ORF">L0P92_09510</name>
</gene>
<evidence type="ECO:0000313" key="3">
    <source>
        <dbReference type="Proteomes" id="UP001139384"/>
    </source>
</evidence>
<dbReference type="InterPro" id="IPR023213">
    <property type="entry name" value="CAT-like_dom_sf"/>
</dbReference>
<dbReference type="GO" id="GO:0043041">
    <property type="term" value="P:amino acid activation for nonribosomal peptide biosynthetic process"/>
    <property type="evidence" value="ECO:0007669"/>
    <property type="project" value="TreeGrafter"/>
</dbReference>
<reference evidence="2" key="1">
    <citation type="submission" date="2022-01" db="EMBL/GenBank/DDBJ databases">
        <title>Draft Genome Sequences of Seven Type Strains of the Genus Streptomyces.</title>
        <authorList>
            <person name="Aziz S."/>
            <person name="Coretto E."/>
            <person name="Chronakova A."/>
            <person name="Sproer C."/>
            <person name="Huber K."/>
            <person name="Nouioui I."/>
            <person name="Gross H."/>
        </authorList>
    </citation>
    <scope>NUCLEOTIDE SEQUENCE</scope>
    <source>
        <strain evidence="2">DSM 103493</strain>
    </source>
</reference>
<evidence type="ECO:0000313" key="2">
    <source>
        <dbReference type="EMBL" id="MCF1593803.1"/>
    </source>
</evidence>
<dbReference type="GO" id="GO:0005737">
    <property type="term" value="C:cytoplasm"/>
    <property type="evidence" value="ECO:0007669"/>
    <property type="project" value="TreeGrafter"/>
</dbReference>
<dbReference type="GO" id="GO:0031177">
    <property type="term" value="F:phosphopantetheine binding"/>
    <property type="evidence" value="ECO:0007669"/>
    <property type="project" value="TreeGrafter"/>
</dbReference>
<dbReference type="Proteomes" id="UP001139384">
    <property type="component" value="Unassembled WGS sequence"/>
</dbReference>
<dbReference type="AlphaFoldDB" id="A0A9X1TRS4"/>
<dbReference type="InterPro" id="IPR001242">
    <property type="entry name" value="Condensation_dom"/>
</dbReference>
<dbReference type="EMBL" id="JAKEIP010000024">
    <property type="protein sequence ID" value="MCF1593803.1"/>
    <property type="molecule type" value="Genomic_DNA"/>
</dbReference>
<keyword evidence="3" id="KW-1185">Reference proteome</keyword>
<dbReference type="Pfam" id="PF00668">
    <property type="entry name" value="Condensation"/>
    <property type="match status" value="1"/>
</dbReference>
<dbReference type="RefSeq" id="WP_234762087.1">
    <property type="nucleotide sequence ID" value="NZ_JAKEIP010000024.1"/>
</dbReference>
<name>A0A9X1TRS4_STRM4</name>
<dbReference type="Gene3D" id="3.30.559.30">
    <property type="entry name" value="Nonribosomal peptide synthetase, condensation domain"/>
    <property type="match status" value="1"/>
</dbReference>
<evidence type="ECO:0000259" key="1">
    <source>
        <dbReference type="Pfam" id="PF00668"/>
    </source>
</evidence>
<protein>
    <submittedName>
        <fullName evidence="2">Condensation domain-containing protein</fullName>
    </submittedName>
</protein>
<dbReference type="PANTHER" id="PTHR45527:SF1">
    <property type="entry name" value="FATTY ACID SYNTHASE"/>
    <property type="match status" value="1"/>
</dbReference>